<gene>
    <name evidence="2" type="ORF">WMSIL1_LOCUS2167</name>
</gene>
<feature type="region of interest" description="Disordered" evidence="1">
    <location>
        <begin position="175"/>
        <end position="244"/>
    </location>
</feature>
<feature type="region of interest" description="Disordered" evidence="1">
    <location>
        <begin position="493"/>
        <end position="569"/>
    </location>
</feature>
<feature type="region of interest" description="Disordered" evidence="1">
    <location>
        <begin position="415"/>
        <end position="459"/>
    </location>
</feature>
<dbReference type="EMBL" id="CABIJS010000055">
    <property type="protein sequence ID" value="VUZ41286.1"/>
    <property type="molecule type" value="Genomic_DNA"/>
</dbReference>
<evidence type="ECO:0000313" key="2">
    <source>
        <dbReference type="EMBL" id="VUZ41286.1"/>
    </source>
</evidence>
<evidence type="ECO:0000256" key="1">
    <source>
        <dbReference type="SAM" id="MobiDB-lite"/>
    </source>
</evidence>
<proteinExistence type="predicted"/>
<evidence type="ECO:0000313" key="3">
    <source>
        <dbReference type="Proteomes" id="UP000321570"/>
    </source>
</evidence>
<sequence length="569" mass="63158">MSRSQRELSIAQRRRRRHITPVRINDNDLVGIPWKEERDIRKAIYHSLREHQNHATSGRRSRLSKVNSSTKLVRNLKAKAKKKLVSSAAKRTRINKKTKGIKASERSNKSVVVAEEEDEDAGISKSPHPRQSRPLPGDLSHQFLFASSYSRSFALLSSRAASRVARRTLARAAAANAAATTVSGTKNGTDAIPEKAIPVPPRRGRGRPPSSSSPDKSQKGRPPKIANQSLGHVEMSSPRRGRKVEVNGDFMEIFVEGDDGRIVPQIVPRTSNNKATPVKSQLQQFPSSRNAVGRPTRSSSRQEALLTVTFPEKWQDSRGQPVNVQDFVDFLCSYGTPCMDQRLAWFMNAPGHRCSTASNGGGNARSPNRTSSINRKGTVRVFPSCSSSKISARPVIPPQQNHKAPVLPVARKSVSNWPAQLPEDNGDRSPGRRSTKNETVKVAETDAEESVKRRSKSFPDDGAYETIVVNEALTKKRGTVIAKRNRKDVEIMKRSKKQKLKARAEGLNKRSLLDSKMRKSTSTKPLSPPPSTSPVTTSNRPPLRSPLSRSGLRSQALLRTRRQQRLRRQ</sequence>
<keyword evidence="3" id="KW-1185">Reference proteome</keyword>
<dbReference type="Proteomes" id="UP000321570">
    <property type="component" value="Unassembled WGS sequence"/>
</dbReference>
<feature type="region of interest" description="Disordered" evidence="1">
    <location>
        <begin position="96"/>
        <end position="137"/>
    </location>
</feature>
<dbReference type="AlphaFoldDB" id="A0A564Y297"/>
<feature type="region of interest" description="Disordered" evidence="1">
    <location>
        <begin position="271"/>
        <end position="300"/>
    </location>
</feature>
<protein>
    <submittedName>
        <fullName evidence="2">Uncharacterized protein</fullName>
    </submittedName>
</protein>
<feature type="compositionally biased region" description="Low complexity" evidence="1">
    <location>
        <begin position="533"/>
        <end position="558"/>
    </location>
</feature>
<feature type="compositionally biased region" description="Basic and acidic residues" evidence="1">
    <location>
        <begin position="425"/>
        <end position="452"/>
    </location>
</feature>
<feature type="region of interest" description="Disordered" evidence="1">
    <location>
        <begin position="356"/>
        <end position="376"/>
    </location>
</feature>
<reference evidence="2 3" key="1">
    <citation type="submission" date="2019-07" db="EMBL/GenBank/DDBJ databases">
        <authorList>
            <person name="Jastrzebski P J."/>
            <person name="Paukszto L."/>
            <person name="Jastrzebski P J."/>
        </authorList>
    </citation>
    <scope>NUCLEOTIDE SEQUENCE [LARGE SCALE GENOMIC DNA]</scope>
    <source>
        <strain evidence="2 3">WMS-il1</strain>
    </source>
</reference>
<name>A0A564Y297_HYMDI</name>
<accession>A0A564Y297</accession>
<organism evidence="2 3">
    <name type="scientific">Hymenolepis diminuta</name>
    <name type="common">Rat tapeworm</name>
    <dbReference type="NCBI Taxonomy" id="6216"/>
    <lineage>
        <taxon>Eukaryota</taxon>
        <taxon>Metazoa</taxon>
        <taxon>Spiralia</taxon>
        <taxon>Lophotrochozoa</taxon>
        <taxon>Platyhelminthes</taxon>
        <taxon>Cestoda</taxon>
        <taxon>Eucestoda</taxon>
        <taxon>Cyclophyllidea</taxon>
        <taxon>Hymenolepididae</taxon>
        <taxon>Hymenolepis</taxon>
    </lineage>
</organism>
<feature type="compositionally biased region" description="Basic residues" evidence="1">
    <location>
        <begin position="559"/>
        <end position="569"/>
    </location>
</feature>
<feature type="compositionally biased region" description="Basic and acidic residues" evidence="1">
    <location>
        <begin position="502"/>
        <end position="517"/>
    </location>
</feature>
<feature type="compositionally biased region" description="Polar residues" evidence="1">
    <location>
        <begin position="365"/>
        <end position="375"/>
    </location>
</feature>